<reference evidence="4" key="1">
    <citation type="submission" date="2021-01" db="EMBL/GenBank/DDBJ databases">
        <authorList>
            <person name="Corre E."/>
            <person name="Pelletier E."/>
            <person name="Niang G."/>
            <person name="Scheremetjew M."/>
            <person name="Finn R."/>
            <person name="Kale V."/>
            <person name="Holt S."/>
            <person name="Cochrane G."/>
            <person name="Meng A."/>
            <person name="Brown T."/>
            <person name="Cohen L."/>
        </authorList>
    </citation>
    <scope>NUCLEOTIDE SEQUENCE</scope>
    <source>
        <strain evidence="4">CCMP722</strain>
    </source>
</reference>
<feature type="transmembrane region" description="Helical" evidence="3">
    <location>
        <begin position="41"/>
        <end position="62"/>
    </location>
</feature>
<dbReference type="GO" id="GO:0005886">
    <property type="term" value="C:plasma membrane"/>
    <property type="evidence" value="ECO:0007669"/>
    <property type="project" value="TreeGrafter"/>
</dbReference>
<dbReference type="PANTHER" id="PTHR21181:SF7">
    <property type="entry name" value="ER MEMBRANE PROTEIN COMPLEX SUBUNIT 5"/>
    <property type="match status" value="1"/>
</dbReference>
<dbReference type="EMBL" id="HBFA01023972">
    <property type="protein sequence ID" value="CAD8674339.1"/>
    <property type="molecule type" value="Transcribed_RNA"/>
</dbReference>
<evidence type="ECO:0000256" key="2">
    <source>
        <dbReference type="ARBA" id="ARBA00023136"/>
    </source>
</evidence>
<comment type="subcellular location">
    <subcellularLocation>
        <location evidence="1">Membrane</location>
    </subcellularLocation>
</comment>
<accession>A0A7S0RDA5</accession>
<organism evidence="4">
    <name type="scientific">Pyramimonas obovata</name>
    <dbReference type="NCBI Taxonomy" id="1411642"/>
    <lineage>
        <taxon>Eukaryota</taxon>
        <taxon>Viridiplantae</taxon>
        <taxon>Chlorophyta</taxon>
        <taxon>Pyramimonadophyceae</taxon>
        <taxon>Pyramimonadales</taxon>
        <taxon>Pyramimonadaceae</taxon>
        <taxon>Pyramimonas</taxon>
        <taxon>Pyramimonas incertae sedis</taxon>
    </lineage>
</organism>
<keyword evidence="2 3" id="KW-0472">Membrane</keyword>
<gene>
    <name evidence="4" type="ORF">POBO1169_LOCUS12199</name>
</gene>
<dbReference type="GO" id="GO:0022890">
    <property type="term" value="F:inorganic cation transmembrane transporter activity"/>
    <property type="evidence" value="ECO:0007669"/>
    <property type="project" value="TreeGrafter"/>
</dbReference>
<keyword evidence="3" id="KW-0812">Transmembrane</keyword>
<protein>
    <recommendedName>
        <fullName evidence="5">Membrane magnesium transporter</fullName>
    </recommendedName>
</protein>
<dbReference type="GO" id="GO:0005794">
    <property type="term" value="C:Golgi apparatus"/>
    <property type="evidence" value="ECO:0007669"/>
    <property type="project" value="TreeGrafter"/>
</dbReference>
<dbReference type="AlphaFoldDB" id="A0A7S0RDA5"/>
<dbReference type="GO" id="GO:0072546">
    <property type="term" value="C:EMC complex"/>
    <property type="evidence" value="ECO:0007669"/>
    <property type="project" value="TreeGrafter"/>
</dbReference>
<evidence type="ECO:0008006" key="5">
    <source>
        <dbReference type="Google" id="ProtNLM"/>
    </source>
</evidence>
<name>A0A7S0RDA5_9CHLO</name>
<dbReference type="PANTHER" id="PTHR21181">
    <property type="match status" value="1"/>
</dbReference>
<dbReference type="GO" id="GO:0005769">
    <property type="term" value="C:early endosome"/>
    <property type="evidence" value="ECO:0007669"/>
    <property type="project" value="TreeGrafter"/>
</dbReference>
<sequence>MRFEHVISTIGFVVLLHAAYQTIEYRTHLKLHDQEFDYPPVTVLLEVVGGFFTCLWGGLIMAGEPLPIKSAMDDQHAEQIDFRPDFINLNTRCRALPPKKVS</sequence>
<evidence type="ECO:0000256" key="1">
    <source>
        <dbReference type="ARBA" id="ARBA00004370"/>
    </source>
</evidence>
<keyword evidence="3" id="KW-1133">Transmembrane helix</keyword>
<proteinExistence type="predicted"/>
<evidence type="ECO:0000256" key="3">
    <source>
        <dbReference type="SAM" id="Phobius"/>
    </source>
</evidence>
<evidence type="ECO:0000313" key="4">
    <source>
        <dbReference type="EMBL" id="CAD8674339.1"/>
    </source>
</evidence>